<reference evidence="4 5" key="1">
    <citation type="submission" date="2019-07" db="EMBL/GenBank/DDBJ databases">
        <authorList>
            <person name="Cremers G."/>
        </authorList>
    </citation>
    <scope>NUCLEOTIDE SEQUENCE [LARGE SCALE GENOMIC DNA]</scope>
</reference>
<sequence>MAIVRWDPFRDVMTLQERMNRLFDQTLSRTRTDDEEGLTTSMWSPAVDIFETIDSIVMKAELPGVSRDNIDIQVQDNTLMLKGERKFEREVQEENYLRIERSYGAFQRAFTLPTVVQQDKIKAVFKDGVLEVTMPKAEEAKPKQVKIDVK</sequence>
<dbReference type="Proteomes" id="UP000334340">
    <property type="component" value="Unassembled WGS sequence"/>
</dbReference>
<dbReference type="InterPro" id="IPR031107">
    <property type="entry name" value="Small_HSP"/>
</dbReference>
<dbReference type="PANTHER" id="PTHR11527">
    <property type="entry name" value="HEAT-SHOCK PROTEIN 20 FAMILY MEMBER"/>
    <property type="match status" value="1"/>
</dbReference>
<feature type="domain" description="SHSP" evidence="3">
    <location>
        <begin position="38"/>
        <end position="150"/>
    </location>
</feature>
<organism evidence="4 5">
    <name type="scientific">Candidatus Methylomirabilis lanthanidiphila</name>
    <dbReference type="NCBI Taxonomy" id="2211376"/>
    <lineage>
        <taxon>Bacteria</taxon>
        <taxon>Candidatus Methylomirabilota</taxon>
        <taxon>Candidatus Methylomirabilia</taxon>
        <taxon>Candidatus Methylomirabilales</taxon>
        <taxon>Candidatus Methylomirabilaceae</taxon>
        <taxon>Candidatus Methylomirabilis</taxon>
    </lineage>
</organism>
<dbReference type="CDD" id="cd06464">
    <property type="entry name" value="ACD_sHsps-like"/>
    <property type="match status" value="1"/>
</dbReference>
<evidence type="ECO:0000313" key="4">
    <source>
        <dbReference type="EMBL" id="VUZ86180.1"/>
    </source>
</evidence>
<name>A0A564ZLG8_9BACT</name>
<evidence type="ECO:0000259" key="3">
    <source>
        <dbReference type="PROSITE" id="PS01031"/>
    </source>
</evidence>
<dbReference type="InterPro" id="IPR002068">
    <property type="entry name" value="A-crystallin/Hsp20_dom"/>
</dbReference>
<comment type="similarity">
    <text evidence="1 2">Belongs to the small heat shock protein (HSP20) family.</text>
</comment>
<proteinExistence type="inferred from homology"/>
<evidence type="ECO:0000313" key="5">
    <source>
        <dbReference type="Proteomes" id="UP000334340"/>
    </source>
</evidence>
<dbReference type="InterPro" id="IPR008978">
    <property type="entry name" value="HSP20-like_chaperone"/>
</dbReference>
<dbReference type="FunFam" id="2.60.40.790:FF:000072">
    <property type="entry name" value="Small heat shock protein HSP16.5"/>
    <property type="match status" value="1"/>
</dbReference>
<keyword evidence="5" id="KW-1185">Reference proteome</keyword>
<gene>
    <name evidence="4" type="ORF">MELA_02577</name>
</gene>
<dbReference type="EMBL" id="CABIKM010000045">
    <property type="protein sequence ID" value="VUZ86180.1"/>
    <property type="molecule type" value="Genomic_DNA"/>
</dbReference>
<dbReference type="Pfam" id="PF00011">
    <property type="entry name" value="HSP20"/>
    <property type="match status" value="1"/>
</dbReference>
<accession>A0A564ZLG8</accession>
<evidence type="ECO:0000256" key="2">
    <source>
        <dbReference type="RuleBase" id="RU003616"/>
    </source>
</evidence>
<dbReference type="AlphaFoldDB" id="A0A564ZLG8"/>
<dbReference type="Gene3D" id="2.60.40.790">
    <property type="match status" value="1"/>
</dbReference>
<dbReference type="PROSITE" id="PS01031">
    <property type="entry name" value="SHSP"/>
    <property type="match status" value="1"/>
</dbReference>
<evidence type="ECO:0000256" key="1">
    <source>
        <dbReference type="PROSITE-ProRule" id="PRU00285"/>
    </source>
</evidence>
<dbReference type="SUPFAM" id="SSF49764">
    <property type="entry name" value="HSP20-like chaperones"/>
    <property type="match status" value="1"/>
</dbReference>
<protein>
    <submittedName>
        <fullName evidence="4">Molecular chaperone</fullName>
    </submittedName>
</protein>